<feature type="compositionally biased region" description="Polar residues" evidence="1">
    <location>
        <begin position="41"/>
        <end position="50"/>
    </location>
</feature>
<dbReference type="EMBL" id="JAACJL010000001">
    <property type="protein sequence ID" value="KAF4623516.1"/>
    <property type="molecule type" value="Genomic_DNA"/>
</dbReference>
<feature type="compositionally biased region" description="Basic and acidic residues" evidence="1">
    <location>
        <begin position="136"/>
        <end position="147"/>
    </location>
</feature>
<feature type="compositionally biased region" description="Basic and acidic residues" evidence="1">
    <location>
        <begin position="51"/>
        <end position="61"/>
    </location>
</feature>
<dbReference type="GO" id="GO:0005524">
    <property type="term" value="F:ATP binding"/>
    <property type="evidence" value="ECO:0007669"/>
    <property type="project" value="InterPro"/>
</dbReference>
<feature type="region of interest" description="Disordered" evidence="1">
    <location>
        <begin position="1"/>
        <end position="183"/>
    </location>
</feature>
<feature type="domain" description="Protein kinase" evidence="2">
    <location>
        <begin position="1259"/>
        <end position="1437"/>
    </location>
</feature>
<dbReference type="InterPro" id="IPR008266">
    <property type="entry name" value="Tyr_kinase_AS"/>
</dbReference>
<feature type="compositionally biased region" description="Basic residues" evidence="1">
    <location>
        <begin position="1"/>
        <end position="11"/>
    </location>
</feature>
<feature type="compositionally biased region" description="Low complexity" evidence="1">
    <location>
        <begin position="775"/>
        <end position="785"/>
    </location>
</feature>
<proteinExistence type="predicted"/>
<evidence type="ECO:0000313" key="4">
    <source>
        <dbReference type="Proteomes" id="UP000521872"/>
    </source>
</evidence>
<dbReference type="InterPro" id="IPR000719">
    <property type="entry name" value="Prot_kinase_dom"/>
</dbReference>
<accession>A0A8H4VUV0</accession>
<dbReference type="InterPro" id="IPR011009">
    <property type="entry name" value="Kinase-like_dom_sf"/>
</dbReference>
<protein>
    <recommendedName>
        <fullName evidence="2">Protein kinase domain-containing protein</fullName>
    </recommendedName>
</protein>
<dbReference type="PROSITE" id="PS00109">
    <property type="entry name" value="PROTEIN_KINASE_TYR"/>
    <property type="match status" value="1"/>
</dbReference>
<reference evidence="3 4" key="1">
    <citation type="submission" date="2019-12" db="EMBL/GenBank/DDBJ databases">
        <authorList>
            <person name="Floudas D."/>
            <person name="Bentzer J."/>
            <person name="Ahren D."/>
            <person name="Johansson T."/>
            <person name="Persson P."/>
            <person name="Tunlid A."/>
        </authorList>
    </citation>
    <scope>NUCLEOTIDE SEQUENCE [LARGE SCALE GENOMIC DNA]</scope>
    <source>
        <strain evidence="3 4">CBS 102.39</strain>
    </source>
</reference>
<evidence type="ECO:0000259" key="2">
    <source>
        <dbReference type="PROSITE" id="PS50011"/>
    </source>
</evidence>
<feature type="compositionally biased region" description="Polar residues" evidence="1">
    <location>
        <begin position="174"/>
        <end position="183"/>
    </location>
</feature>
<evidence type="ECO:0000256" key="1">
    <source>
        <dbReference type="SAM" id="MobiDB-lite"/>
    </source>
</evidence>
<feature type="region of interest" description="Disordered" evidence="1">
    <location>
        <begin position="769"/>
        <end position="807"/>
    </location>
</feature>
<dbReference type="GO" id="GO:0004672">
    <property type="term" value="F:protein kinase activity"/>
    <property type="evidence" value="ECO:0007669"/>
    <property type="project" value="InterPro"/>
</dbReference>
<dbReference type="PROSITE" id="PS50011">
    <property type="entry name" value="PROTEIN_KINASE_DOM"/>
    <property type="match status" value="1"/>
</dbReference>
<sequence>MATGSQKRKRATSGPDLDDLSILRPPLQPPLANKPGPVRRSPSSSHSKQNTGKEKYVKGVRDFLSVKPAPLRHKQGSLTCDENTGQVTGGGSGISRDGRPRQHSDNDDHEAGVENGNGSESGRESQGRKRGKGKAKAVDKGKGKEEERTGEEEEAKEEVPKEEDTVEENKNKAGASSSSQSKTRLPHFYDMHLHRDLRLRRIVFLNSLPKTLARTCDAYLEEYTKPTHEKEWPKPPAQSKDLHNASEVDWTSEKDVEKYYELLTKPYTHLASRLLFDADDASAVPVMGLSASALGPSRSSGKADAYLTLNCPRKHENLAKHHADDFKLVKKYRLEHLVVYEFKSRKCGAQHLLFEELEGNFTWLACQERRRDDEPSRDCGHLKTHRTKGRRVVTGRKTGPDAPSMMKLLKECIKADETDARDCKRQRRADSDSIHTSIEDRTQAHDIIQQAWAEAVSEDTTVIIIACGDREYIGIRCREEQTLYLSPVVMPSTADSPTHATLLVSTFILAYKDALARAVELDRALKNPSESANPDPLALFKLGIDKENRPIKDARLVAVPTCQDKTDQNIIEHLKSASAVTLRLHQQKLVVWQHNTNTAYLQRRWPVAGQLNSGAIVASTENVFLDLEEAMTERARQCFLGLFNNKSGTSTYLSSPVWIKFGRQDAERTQLENEYANYVSLATKKAAGVLEQYGLFEVRVALRDNAKPWLCLILQDGGISFANRFPTTTVKWEKNARTHSTKHRKIMSRSFHTTLNHILEANYNGGITYEPPEPSEYSEPGYSEPANSDQDSTDGEEQESELKPPQCPPYSFYDRHIASSLLLKQVVYVPSFAQSLSKAYDVAVAEMGPERMMTMPLDMNLPVSLKMNPETFENLREVCGYYMCKVGSVSGYLATKVLFLPAYNKWESFIYWDEPDHRASSFPHESVLKFYRRYTFDADVDAYLGKATIEKISRLSKRSPRLATGHFFPMEEPSLSMLQSMTQTSSFDWEIPRTQGRKTGSHINPPVDGNIKGSVMESFPASKTGRSRPTSSKSKQGRRTTRSSKFVVPAKAVNHERYRPSLKHFIQCAWAKSVAHDTTFFILHCGRYERIGFRHRQSQTLYLSGVIDTINIQNPRYRKLHVGLHIEIVKDALRRLEIAESSREDEEIRDDECSSGRKRAAEKGRGDERDSKRKKVDTEPRDASASEVAKELASRNLLLVELDYGIFCSPTPSSFIRVEPSCLPGPAEPVGKGRIRRQVVQGPRFPVKPRCAAHEYAVLTLRDKVGSGAIGVVHPGLLIAKTSSGETLQATLMLKLAFTEAQKTGLRNEYRIYSRLAAKSVVEGIVPVHGLFSDPESGALGLLMDHGGESLFTKVPSAAQKTTFKRVLENLRDVGILHGDIRPSNLLVRPDGSVFVVDFDRGVDFYTDSAHTNFEGEWKALEACLAGKHSDETDYYR</sequence>
<keyword evidence="4" id="KW-1185">Reference proteome</keyword>
<feature type="compositionally biased region" description="Basic and acidic residues" evidence="1">
    <location>
        <begin position="1151"/>
        <end position="1187"/>
    </location>
</feature>
<feature type="compositionally biased region" description="Polar residues" evidence="1">
    <location>
        <begin position="76"/>
        <end position="86"/>
    </location>
</feature>
<feature type="region of interest" description="Disordered" evidence="1">
    <location>
        <begin position="225"/>
        <end position="246"/>
    </location>
</feature>
<dbReference type="SUPFAM" id="SSF56112">
    <property type="entry name" value="Protein kinase-like (PK-like)"/>
    <property type="match status" value="1"/>
</dbReference>
<feature type="region of interest" description="Disordered" evidence="1">
    <location>
        <begin position="1147"/>
        <end position="1187"/>
    </location>
</feature>
<name>A0A8H4VUV0_9AGAR</name>
<dbReference type="Gene3D" id="1.10.510.10">
    <property type="entry name" value="Transferase(Phosphotransferase) domain 1"/>
    <property type="match status" value="1"/>
</dbReference>
<evidence type="ECO:0000313" key="3">
    <source>
        <dbReference type="EMBL" id="KAF4623516.1"/>
    </source>
</evidence>
<gene>
    <name evidence="3" type="ORF">D9613_001511</name>
</gene>
<comment type="caution">
    <text evidence="3">The sequence shown here is derived from an EMBL/GenBank/DDBJ whole genome shotgun (WGS) entry which is preliminary data.</text>
</comment>
<feature type="region of interest" description="Disordered" evidence="1">
    <location>
        <begin position="995"/>
        <end position="1045"/>
    </location>
</feature>
<feature type="compositionally biased region" description="Basic and acidic residues" evidence="1">
    <location>
        <begin position="157"/>
        <end position="171"/>
    </location>
</feature>
<feature type="compositionally biased region" description="Basic and acidic residues" evidence="1">
    <location>
        <begin position="96"/>
        <end position="112"/>
    </location>
</feature>
<dbReference type="Proteomes" id="UP000521872">
    <property type="component" value="Unassembled WGS sequence"/>
</dbReference>
<organism evidence="3 4">
    <name type="scientific">Agrocybe pediades</name>
    <dbReference type="NCBI Taxonomy" id="84607"/>
    <lineage>
        <taxon>Eukaryota</taxon>
        <taxon>Fungi</taxon>
        <taxon>Dikarya</taxon>
        <taxon>Basidiomycota</taxon>
        <taxon>Agaricomycotina</taxon>
        <taxon>Agaricomycetes</taxon>
        <taxon>Agaricomycetidae</taxon>
        <taxon>Agaricales</taxon>
        <taxon>Agaricineae</taxon>
        <taxon>Strophariaceae</taxon>
        <taxon>Agrocybe</taxon>
    </lineage>
</organism>